<feature type="domain" description="DNA/RNA non-specific endonuclease/pyrophosphatase/phosphodiesterase" evidence="2">
    <location>
        <begin position="98"/>
        <end position="309"/>
    </location>
</feature>
<reference evidence="3" key="1">
    <citation type="journal article" date="2017" name="Syst. Appl. Microbiol.">
        <title>Soybeans inoculated with root zone soils of Canadian native legumes harbour diverse and novel Bradyrhizobium spp. that possess agricultural potential.</title>
        <authorList>
            <person name="Bromfield E.S.P."/>
            <person name="Cloutier S."/>
            <person name="Tambong J.T."/>
            <person name="Tran Thi T.V."/>
        </authorList>
    </citation>
    <scope>NUCLEOTIDE SEQUENCE</scope>
    <source>
        <strain evidence="3">1S5</strain>
    </source>
</reference>
<organism evidence="3 4">
    <name type="scientific">Bradyrhizobium barranii subsp. apii</name>
    <dbReference type="NCBI Taxonomy" id="2819348"/>
    <lineage>
        <taxon>Bacteria</taxon>
        <taxon>Pseudomonadati</taxon>
        <taxon>Pseudomonadota</taxon>
        <taxon>Alphaproteobacteria</taxon>
        <taxon>Hyphomicrobiales</taxon>
        <taxon>Nitrobacteraceae</taxon>
        <taxon>Bradyrhizobium</taxon>
        <taxon>Bradyrhizobium barranii</taxon>
    </lineage>
</organism>
<dbReference type="RefSeq" id="WP_166104897.1">
    <property type="nucleotide sequence ID" value="NZ_CP096255.1"/>
</dbReference>
<keyword evidence="3" id="KW-0540">Nuclease</keyword>
<dbReference type="InterPro" id="IPR044929">
    <property type="entry name" value="DNA/RNA_non-sp_Endonuclease_sf"/>
</dbReference>
<dbReference type="GO" id="GO:0016787">
    <property type="term" value="F:hydrolase activity"/>
    <property type="evidence" value="ECO:0007669"/>
    <property type="project" value="InterPro"/>
</dbReference>
<name>A0A8T5VVS4_9BRAD</name>
<dbReference type="SMART" id="SM00477">
    <property type="entry name" value="NUC"/>
    <property type="match status" value="1"/>
</dbReference>
<evidence type="ECO:0000313" key="4">
    <source>
        <dbReference type="Proteomes" id="UP000551709"/>
    </source>
</evidence>
<dbReference type="InterPro" id="IPR040255">
    <property type="entry name" value="Non-specific_endonuclease"/>
</dbReference>
<evidence type="ECO:0000259" key="2">
    <source>
        <dbReference type="SMART" id="SM00892"/>
    </source>
</evidence>
<keyword evidence="3" id="KW-0255">Endonuclease</keyword>
<evidence type="ECO:0000259" key="1">
    <source>
        <dbReference type="SMART" id="SM00477"/>
    </source>
</evidence>
<evidence type="ECO:0000313" key="3">
    <source>
        <dbReference type="EMBL" id="UPT88419.1"/>
    </source>
</evidence>
<dbReference type="Pfam" id="PF01223">
    <property type="entry name" value="Endonuclease_NS"/>
    <property type="match status" value="1"/>
</dbReference>
<dbReference type="GO" id="GO:0046872">
    <property type="term" value="F:metal ion binding"/>
    <property type="evidence" value="ECO:0007669"/>
    <property type="project" value="InterPro"/>
</dbReference>
<dbReference type="CDD" id="cd00091">
    <property type="entry name" value="NUC"/>
    <property type="match status" value="1"/>
</dbReference>
<dbReference type="Proteomes" id="UP000551709">
    <property type="component" value="Chromosome"/>
</dbReference>
<dbReference type="InterPro" id="IPR001604">
    <property type="entry name" value="Endo_G_ENPP1-like_dom"/>
</dbReference>
<dbReference type="SUPFAM" id="SSF54060">
    <property type="entry name" value="His-Me finger endonucleases"/>
    <property type="match status" value="1"/>
</dbReference>
<dbReference type="PANTHER" id="PTHR13966:SF5">
    <property type="entry name" value="ENDONUCLEASE G, MITOCHONDRIAL"/>
    <property type="match status" value="1"/>
</dbReference>
<keyword evidence="3" id="KW-0378">Hydrolase</keyword>
<dbReference type="PANTHER" id="PTHR13966">
    <property type="entry name" value="ENDONUCLEASE RELATED"/>
    <property type="match status" value="1"/>
</dbReference>
<sequence>MVGLHFSGVFLSGNFAVKARAIKDALRNLSPSIAVKVPKPVEEEALADGRHKPEFFADRDGYVSRFLGPDVPLPKLGRWAKDAVAVNAKGKKKQHELKYRHFSVTHSASRKLPIFTAVNIDGKESRRAFRKNDKWFIDLRISEDLQLGNEIYRSNELDRGHIVRRLDPVWGGKEHAAQANDDTFHYVNAAPQHKDLNQKEWKDLEEYILDSAKAKDLKVSVFTGPVMRETDQDYRGLVKLPQEFWKIAVLVNADNNELCSAGYVLSQGEMLKDISEAAFVFGEFRTYQILISRIEEETGLSFGKLRDHDSLVRQRPEEIPRPRALVIRGPRDLVL</sequence>
<feature type="domain" description="ENPP1-3/EXOG-like endonuclease/phosphodiesterase" evidence="1">
    <location>
        <begin position="99"/>
        <end position="309"/>
    </location>
</feature>
<dbReference type="GO" id="GO:0003676">
    <property type="term" value="F:nucleic acid binding"/>
    <property type="evidence" value="ECO:0007669"/>
    <property type="project" value="InterPro"/>
</dbReference>
<dbReference type="EMBL" id="CP096255">
    <property type="protein sequence ID" value="UPT88419.1"/>
    <property type="molecule type" value="Genomic_DNA"/>
</dbReference>
<dbReference type="Gene3D" id="3.40.570.10">
    <property type="entry name" value="Extracellular Endonuclease, subunit A"/>
    <property type="match status" value="1"/>
</dbReference>
<reference evidence="3" key="2">
    <citation type="submission" date="2022-04" db="EMBL/GenBank/DDBJ databases">
        <authorList>
            <person name="Bromfield E.S.P."/>
            <person name="Cloutier S."/>
        </authorList>
    </citation>
    <scope>NUCLEOTIDE SEQUENCE</scope>
    <source>
        <strain evidence="3">1S5</strain>
    </source>
</reference>
<protein>
    <submittedName>
        <fullName evidence="3">DNA/RNA non-specific endonuclease</fullName>
    </submittedName>
</protein>
<dbReference type="InterPro" id="IPR020821">
    <property type="entry name" value="ENPP1-3/EXOG-like_nuc-like"/>
</dbReference>
<dbReference type="SMART" id="SM00892">
    <property type="entry name" value="Endonuclease_NS"/>
    <property type="match status" value="1"/>
</dbReference>
<dbReference type="AlphaFoldDB" id="A0A8T5VVS4"/>
<dbReference type="GO" id="GO:0004519">
    <property type="term" value="F:endonuclease activity"/>
    <property type="evidence" value="ECO:0007669"/>
    <property type="project" value="UniProtKB-KW"/>
</dbReference>
<accession>A0A8T5VVS4</accession>
<proteinExistence type="predicted"/>
<dbReference type="InterPro" id="IPR044925">
    <property type="entry name" value="His-Me_finger_sf"/>
</dbReference>
<gene>
    <name evidence="3" type="ORF">HAP41_0000004600</name>
</gene>